<keyword evidence="11" id="KW-1185">Reference proteome</keyword>
<dbReference type="InterPro" id="IPR010102">
    <property type="entry name" value="Succ_semiAld_DH"/>
</dbReference>
<dbReference type="GO" id="GO:0036243">
    <property type="term" value="F:succinate-semialdehyde dehydrogenase (NADP+) activity"/>
    <property type="evidence" value="ECO:0007669"/>
    <property type="project" value="RHEA"/>
</dbReference>
<dbReference type="PANTHER" id="PTHR43353">
    <property type="entry name" value="SUCCINATE-SEMIALDEHYDE DEHYDROGENASE, MITOCHONDRIAL"/>
    <property type="match status" value="1"/>
</dbReference>
<evidence type="ECO:0000313" key="11">
    <source>
        <dbReference type="Proteomes" id="UP000242474"/>
    </source>
</evidence>
<dbReference type="PROSITE" id="PS00687">
    <property type="entry name" value="ALDEHYDE_DEHYDR_GLU"/>
    <property type="match status" value="1"/>
</dbReference>
<dbReference type="CDD" id="cd07103">
    <property type="entry name" value="ALDH_F5_SSADH_GabD"/>
    <property type="match status" value="1"/>
</dbReference>
<evidence type="ECO:0000256" key="1">
    <source>
        <dbReference type="ARBA" id="ARBA00005176"/>
    </source>
</evidence>
<evidence type="ECO:0000256" key="8">
    <source>
        <dbReference type="RuleBase" id="RU365091"/>
    </source>
</evidence>
<evidence type="ECO:0000313" key="10">
    <source>
        <dbReference type="EMBL" id="PIA13921.1"/>
    </source>
</evidence>
<evidence type="ECO:0000259" key="9">
    <source>
        <dbReference type="Pfam" id="PF00171"/>
    </source>
</evidence>
<organism evidence="10 11">
    <name type="scientific">Coemansia reversa (strain ATCC 12441 / NRRL 1564)</name>
    <dbReference type="NCBI Taxonomy" id="763665"/>
    <lineage>
        <taxon>Eukaryota</taxon>
        <taxon>Fungi</taxon>
        <taxon>Fungi incertae sedis</taxon>
        <taxon>Zoopagomycota</taxon>
        <taxon>Kickxellomycotina</taxon>
        <taxon>Kickxellomycetes</taxon>
        <taxon>Kickxellales</taxon>
        <taxon>Kickxellaceae</taxon>
        <taxon>Coemansia</taxon>
    </lineage>
</organism>
<comment type="pathway">
    <text evidence="1 8">Amino-acid degradation; 4-aminobutanoate degradation.</text>
</comment>
<accession>A0A2G5B4K3</accession>
<evidence type="ECO:0000256" key="2">
    <source>
        <dbReference type="ARBA" id="ARBA00009986"/>
    </source>
</evidence>
<protein>
    <recommendedName>
        <fullName evidence="8">Succinate-semialdehyde dehydrogenase</fullName>
        <ecNumber evidence="8">1.2.1.16</ecNumber>
    </recommendedName>
</protein>
<dbReference type="UniPathway" id="UPA00733"/>
<dbReference type="InterPro" id="IPR015590">
    <property type="entry name" value="Aldehyde_DH_dom"/>
</dbReference>
<comment type="catalytic activity">
    <reaction evidence="5 8">
        <text>succinate semialdehyde + NAD(+) + H2O = succinate + NADH + 2 H(+)</text>
        <dbReference type="Rhea" id="RHEA:13217"/>
        <dbReference type="ChEBI" id="CHEBI:15377"/>
        <dbReference type="ChEBI" id="CHEBI:15378"/>
        <dbReference type="ChEBI" id="CHEBI:30031"/>
        <dbReference type="ChEBI" id="CHEBI:57540"/>
        <dbReference type="ChEBI" id="CHEBI:57706"/>
        <dbReference type="ChEBI" id="CHEBI:57945"/>
        <dbReference type="EC" id="1.2.1.16"/>
    </reaction>
</comment>
<dbReference type="PANTHER" id="PTHR43353:SF5">
    <property type="entry name" value="SUCCINATE-SEMIALDEHYDE DEHYDROGENASE, MITOCHONDRIAL"/>
    <property type="match status" value="1"/>
</dbReference>
<comment type="similarity">
    <text evidence="2 7">Belongs to the aldehyde dehydrogenase family.</text>
</comment>
<evidence type="ECO:0000256" key="3">
    <source>
        <dbReference type="ARBA" id="ARBA00023002"/>
    </source>
</evidence>
<dbReference type="FunFam" id="3.40.605.10:FF:000026">
    <property type="entry name" value="Aldehyde dehydrogenase, putative"/>
    <property type="match status" value="1"/>
</dbReference>
<reference evidence="10 11" key="1">
    <citation type="journal article" date="2015" name="Genome Biol. Evol.">
        <title>Phylogenomic analyses indicate that early fungi evolved digesting cell walls of algal ancestors of land plants.</title>
        <authorList>
            <person name="Chang Y."/>
            <person name="Wang S."/>
            <person name="Sekimoto S."/>
            <person name="Aerts A.L."/>
            <person name="Choi C."/>
            <person name="Clum A."/>
            <person name="LaButti K.M."/>
            <person name="Lindquist E.A."/>
            <person name="Yee Ngan C."/>
            <person name="Ohm R.A."/>
            <person name="Salamov A.A."/>
            <person name="Grigoriev I.V."/>
            <person name="Spatafora J.W."/>
            <person name="Berbee M.L."/>
        </authorList>
    </citation>
    <scope>NUCLEOTIDE SEQUENCE [LARGE SCALE GENOMIC DNA]</scope>
    <source>
        <strain evidence="10 11">NRRL 1564</strain>
    </source>
</reference>
<evidence type="ECO:0000256" key="5">
    <source>
        <dbReference type="ARBA" id="ARBA00052698"/>
    </source>
</evidence>
<dbReference type="InterPro" id="IPR029510">
    <property type="entry name" value="Ald_DH_CS_GLU"/>
</dbReference>
<dbReference type="Proteomes" id="UP000242474">
    <property type="component" value="Unassembled WGS sequence"/>
</dbReference>
<gene>
    <name evidence="10" type="ORF">COEREDRAFT_94250</name>
</gene>
<dbReference type="GO" id="GO:0009450">
    <property type="term" value="P:gamma-aminobutyric acid catabolic process"/>
    <property type="evidence" value="ECO:0007669"/>
    <property type="project" value="UniProtKB-UniPathway"/>
</dbReference>
<dbReference type="InterPro" id="IPR016163">
    <property type="entry name" value="Ald_DH_C"/>
</dbReference>
<feature type="active site" evidence="6">
    <location>
        <position position="331"/>
    </location>
</feature>
<evidence type="ECO:0000256" key="4">
    <source>
        <dbReference type="ARBA" id="ARBA00050387"/>
    </source>
</evidence>
<sequence length="562" mass="60597">MFSTKILKPATLGCKIGALRLSTAAILPRATGRYHLLTNTQNNLRTSTVAVTRPLRSLMKFASNDKISAVEELAKINDQSLVRSKAYVDGKWTDAASGLTFDVTDPGTLEKVGSVADMDATEVRKAINVATEAFVTWKKTTAKERSVLLRKWHDLIISNKDDLARLMTLESGKPVAEATGEIFYGASFVEWFSEEAKRAYGDLVPSPVSNSRIVVMKQPVGVVGIITPYNFPNAMITRKVSAALAAGCTVVVRPASETPFSALALCELAERAGIPPGVLNVVPCSSENTPAVGNELTTNPLVRKISFTGSTAVGKQLMGQASTTMKKVSLELGGNAPFIVFEDADLTIAAKQLIMCKFRNSGQTCVSANRVYVHESVYDDFVDKFVNLVKEELHVGHGLSEGTTFGPMMTERGMLKVEDQLQRAIDAGARVVIGGGRPEGLNVGGYYLEPTVLVDVSDNVPMSCEETFGPLCPLYKFSSDEEVLRRANNVPVGLAGYFFSRDIGRIFRVAEGIEVGMVGVNTGIVSTEVAPFGGVKESGAGREGSRYGIDEYLNIKYMNVAF</sequence>
<evidence type="ECO:0000256" key="6">
    <source>
        <dbReference type="PROSITE-ProRule" id="PRU10007"/>
    </source>
</evidence>
<dbReference type="Gene3D" id="3.40.605.10">
    <property type="entry name" value="Aldehyde Dehydrogenase, Chain A, domain 1"/>
    <property type="match status" value="1"/>
</dbReference>
<dbReference type="Gene3D" id="3.40.309.10">
    <property type="entry name" value="Aldehyde Dehydrogenase, Chain A, domain 2"/>
    <property type="match status" value="1"/>
</dbReference>
<dbReference type="GO" id="GO:0004030">
    <property type="term" value="F:aldehyde dehydrogenase [NAD(P)+] activity"/>
    <property type="evidence" value="ECO:0007669"/>
    <property type="project" value="UniProtKB-ARBA"/>
</dbReference>
<dbReference type="InterPro" id="IPR016162">
    <property type="entry name" value="Ald_DH_N"/>
</dbReference>
<dbReference type="NCBIfam" id="TIGR01780">
    <property type="entry name" value="SSADH"/>
    <property type="match status" value="1"/>
</dbReference>
<dbReference type="STRING" id="763665.A0A2G5B4K3"/>
<dbReference type="AlphaFoldDB" id="A0A2G5B4K3"/>
<feature type="domain" description="Aldehyde dehydrogenase" evidence="9">
    <location>
        <begin position="92"/>
        <end position="557"/>
    </location>
</feature>
<evidence type="ECO:0000256" key="7">
    <source>
        <dbReference type="RuleBase" id="RU003345"/>
    </source>
</evidence>
<dbReference type="InterPro" id="IPR016161">
    <property type="entry name" value="Ald_DH/histidinol_DH"/>
</dbReference>
<dbReference type="InterPro" id="IPR050740">
    <property type="entry name" value="Aldehyde_DH_Superfamily"/>
</dbReference>
<dbReference type="SUPFAM" id="SSF53720">
    <property type="entry name" value="ALDH-like"/>
    <property type="match status" value="1"/>
</dbReference>
<comment type="catalytic activity">
    <reaction evidence="4 8">
        <text>succinate semialdehyde + NADP(+) + H2O = succinate + NADPH + 2 H(+)</text>
        <dbReference type="Rhea" id="RHEA:13213"/>
        <dbReference type="ChEBI" id="CHEBI:15377"/>
        <dbReference type="ChEBI" id="CHEBI:15378"/>
        <dbReference type="ChEBI" id="CHEBI:30031"/>
        <dbReference type="ChEBI" id="CHEBI:57706"/>
        <dbReference type="ChEBI" id="CHEBI:57783"/>
        <dbReference type="ChEBI" id="CHEBI:58349"/>
        <dbReference type="EC" id="1.2.1.16"/>
    </reaction>
</comment>
<name>A0A2G5B4K3_COERN</name>
<dbReference type="Pfam" id="PF00171">
    <property type="entry name" value="Aldedh"/>
    <property type="match status" value="1"/>
</dbReference>
<dbReference type="FunFam" id="3.40.309.10:FF:000004">
    <property type="entry name" value="Succinate-semialdehyde dehydrogenase I"/>
    <property type="match status" value="1"/>
</dbReference>
<dbReference type="OrthoDB" id="310895at2759"/>
<dbReference type="FunFam" id="3.40.605.10:FF:000005">
    <property type="entry name" value="Succinate-semialdehyde dehydrogenase I"/>
    <property type="match status" value="1"/>
</dbReference>
<keyword evidence="3 7" id="KW-0560">Oxidoreductase</keyword>
<dbReference type="EC" id="1.2.1.16" evidence="8"/>
<dbReference type="GO" id="GO:0004777">
    <property type="term" value="F:succinate-semialdehyde dehydrogenase (NAD+) activity"/>
    <property type="evidence" value="ECO:0007669"/>
    <property type="project" value="UniProtKB-UniRule"/>
</dbReference>
<proteinExistence type="inferred from homology"/>
<dbReference type="EMBL" id="KZ303524">
    <property type="protein sequence ID" value="PIA13921.1"/>
    <property type="molecule type" value="Genomic_DNA"/>
</dbReference>